<evidence type="ECO:0000313" key="2">
    <source>
        <dbReference type="Proteomes" id="UP001164539"/>
    </source>
</evidence>
<sequence>MAAATSVSMAAASTKFSTLGWIGGKSQVKCKRRVFSISAQQQETEVQETEKVKEEKEEVKQKQQTPLRPVEPQRNVRSKNLSREYGGQWLSCTTRHVRIYAAYIDPETWEFDQTQMDKLTLILDPTKEFVWPNDSVTKVFSYFQELVDHYEGAPLTEYTLRLIGSDLEHYIRKLLYDGEIKYNMDANVLNFSMGKPRIMFNNNELPPQEAAQG</sequence>
<keyword evidence="2" id="KW-1185">Reference proteome</keyword>
<evidence type="ECO:0000313" key="1">
    <source>
        <dbReference type="EMBL" id="KAJ4700770.1"/>
    </source>
</evidence>
<reference evidence="1 2" key="1">
    <citation type="journal article" date="2023" name="Science">
        <title>Complex scaffold remodeling in plant triterpene biosynthesis.</title>
        <authorList>
            <person name="De La Pena R."/>
            <person name="Hodgson H."/>
            <person name="Liu J.C."/>
            <person name="Stephenson M.J."/>
            <person name="Martin A.C."/>
            <person name="Owen C."/>
            <person name="Harkess A."/>
            <person name="Leebens-Mack J."/>
            <person name="Jimenez L.E."/>
            <person name="Osbourn A."/>
            <person name="Sattely E.S."/>
        </authorList>
    </citation>
    <scope>NUCLEOTIDE SEQUENCE [LARGE SCALE GENOMIC DNA]</scope>
    <source>
        <strain evidence="2">cv. JPN11</strain>
        <tissue evidence="1">Leaf</tissue>
    </source>
</reference>
<gene>
    <name evidence="1" type="ORF">OWV82_024097</name>
</gene>
<organism evidence="1 2">
    <name type="scientific">Melia azedarach</name>
    <name type="common">Chinaberry tree</name>
    <dbReference type="NCBI Taxonomy" id="155640"/>
    <lineage>
        <taxon>Eukaryota</taxon>
        <taxon>Viridiplantae</taxon>
        <taxon>Streptophyta</taxon>
        <taxon>Embryophyta</taxon>
        <taxon>Tracheophyta</taxon>
        <taxon>Spermatophyta</taxon>
        <taxon>Magnoliopsida</taxon>
        <taxon>eudicotyledons</taxon>
        <taxon>Gunneridae</taxon>
        <taxon>Pentapetalae</taxon>
        <taxon>rosids</taxon>
        <taxon>malvids</taxon>
        <taxon>Sapindales</taxon>
        <taxon>Meliaceae</taxon>
        <taxon>Melia</taxon>
    </lineage>
</organism>
<name>A0ACC1WS59_MELAZ</name>
<dbReference type="EMBL" id="CM051407">
    <property type="protein sequence ID" value="KAJ4700770.1"/>
    <property type="molecule type" value="Genomic_DNA"/>
</dbReference>
<accession>A0ACC1WS59</accession>
<dbReference type="Proteomes" id="UP001164539">
    <property type="component" value="Chromosome 14"/>
</dbReference>
<proteinExistence type="predicted"/>
<comment type="caution">
    <text evidence="1">The sequence shown here is derived from an EMBL/GenBank/DDBJ whole genome shotgun (WGS) entry which is preliminary data.</text>
</comment>
<protein>
    <submittedName>
        <fullName evidence="1">NAD(P)H-quinone oxidoreductase subunit M</fullName>
    </submittedName>
</protein>